<protein>
    <submittedName>
        <fullName evidence="2">Uncharacterized protein</fullName>
    </submittedName>
</protein>
<organism evidence="2 3">
    <name type="scientific">Flavihumibacter petaseus NBRC 106054</name>
    <dbReference type="NCBI Taxonomy" id="1220578"/>
    <lineage>
        <taxon>Bacteria</taxon>
        <taxon>Pseudomonadati</taxon>
        <taxon>Bacteroidota</taxon>
        <taxon>Chitinophagia</taxon>
        <taxon>Chitinophagales</taxon>
        <taxon>Chitinophagaceae</taxon>
        <taxon>Flavihumibacter</taxon>
    </lineage>
</organism>
<dbReference type="Proteomes" id="UP000033121">
    <property type="component" value="Unassembled WGS sequence"/>
</dbReference>
<evidence type="ECO:0000256" key="1">
    <source>
        <dbReference type="SAM" id="SignalP"/>
    </source>
</evidence>
<dbReference type="EMBL" id="BBWV01000002">
    <property type="protein sequence ID" value="GAO43171.1"/>
    <property type="molecule type" value="Genomic_DNA"/>
</dbReference>
<keyword evidence="3" id="KW-1185">Reference proteome</keyword>
<dbReference type="AlphaFoldDB" id="A0A0E9N0K3"/>
<accession>A0A0E9N0K3</accession>
<reference evidence="2 3" key="1">
    <citation type="submission" date="2015-04" db="EMBL/GenBank/DDBJ databases">
        <title>Whole genome shotgun sequence of Flavihumibacter petaseus NBRC 106054.</title>
        <authorList>
            <person name="Miyazawa S."/>
            <person name="Hosoyama A."/>
            <person name="Hashimoto M."/>
            <person name="Noguchi M."/>
            <person name="Tsuchikane K."/>
            <person name="Ohji S."/>
            <person name="Yamazoe A."/>
            <person name="Ichikawa N."/>
            <person name="Kimura A."/>
            <person name="Fujita N."/>
        </authorList>
    </citation>
    <scope>NUCLEOTIDE SEQUENCE [LARGE SCALE GENOMIC DNA]</scope>
    <source>
        <strain evidence="2 3">NBRC 106054</strain>
    </source>
</reference>
<name>A0A0E9N0K3_9BACT</name>
<evidence type="ECO:0000313" key="3">
    <source>
        <dbReference type="Proteomes" id="UP000033121"/>
    </source>
</evidence>
<evidence type="ECO:0000313" key="2">
    <source>
        <dbReference type="EMBL" id="GAO43171.1"/>
    </source>
</evidence>
<keyword evidence="1" id="KW-0732">Signal</keyword>
<gene>
    <name evidence="2" type="ORF">FPE01S_02_02750</name>
</gene>
<feature type="signal peptide" evidence="1">
    <location>
        <begin position="1"/>
        <end position="31"/>
    </location>
</feature>
<feature type="chain" id="PRO_5002429772" evidence="1">
    <location>
        <begin position="32"/>
        <end position="157"/>
    </location>
</feature>
<comment type="caution">
    <text evidence="2">The sequence shown here is derived from an EMBL/GenBank/DDBJ whole genome shotgun (WGS) entry which is preliminary data.</text>
</comment>
<proteinExistence type="predicted"/>
<sequence length="157" mass="16953">MGNVGNPYLVRLKNTYMKKFVLAGVVMVALAACMKTSTPPAAERIYASMSFSVVQSPDTAAVGDTVKSYVTVTGSNTCYKFEGFNGTPSAGNQYDIRAVGSIPNPDYSGYDPSACMNFPITKDTFLTITPKATGKLVFRFYNNDVLFRADTLVVVNP</sequence>